<dbReference type="AlphaFoldDB" id="A0A8H6SRD4"/>
<dbReference type="RefSeq" id="XP_037220981.1">
    <property type="nucleotide sequence ID" value="XM_037363060.1"/>
</dbReference>
<dbReference type="EMBL" id="JACAZF010000005">
    <property type="protein sequence ID" value="KAF7304009.1"/>
    <property type="molecule type" value="Genomic_DNA"/>
</dbReference>
<accession>A0A8H6SRD4</accession>
<organism evidence="1 2">
    <name type="scientific">Mycena indigotica</name>
    <dbReference type="NCBI Taxonomy" id="2126181"/>
    <lineage>
        <taxon>Eukaryota</taxon>
        <taxon>Fungi</taxon>
        <taxon>Dikarya</taxon>
        <taxon>Basidiomycota</taxon>
        <taxon>Agaricomycotina</taxon>
        <taxon>Agaricomycetes</taxon>
        <taxon>Agaricomycetidae</taxon>
        <taxon>Agaricales</taxon>
        <taxon>Marasmiineae</taxon>
        <taxon>Mycenaceae</taxon>
        <taxon>Mycena</taxon>
    </lineage>
</organism>
<comment type="caution">
    <text evidence="1">The sequence shown here is derived from an EMBL/GenBank/DDBJ whole genome shotgun (WGS) entry which is preliminary data.</text>
</comment>
<proteinExistence type="predicted"/>
<dbReference type="GeneID" id="59345576"/>
<reference evidence="1" key="1">
    <citation type="submission" date="2020-05" db="EMBL/GenBank/DDBJ databases">
        <title>Mycena genomes resolve the evolution of fungal bioluminescence.</title>
        <authorList>
            <person name="Tsai I.J."/>
        </authorList>
    </citation>
    <scope>NUCLEOTIDE SEQUENCE</scope>
    <source>
        <strain evidence="1">171206Taipei</strain>
    </source>
</reference>
<evidence type="ECO:0000313" key="2">
    <source>
        <dbReference type="Proteomes" id="UP000636479"/>
    </source>
</evidence>
<dbReference type="OrthoDB" id="3067587at2759"/>
<protein>
    <submittedName>
        <fullName evidence="1">Uncharacterized protein</fullName>
    </submittedName>
</protein>
<evidence type="ECO:0000313" key="1">
    <source>
        <dbReference type="EMBL" id="KAF7304009.1"/>
    </source>
</evidence>
<gene>
    <name evidence="1" type="ORF">MIND_00632100</name>
</gene>
<sequence>MHPDLRLECLNRLPAALEEIARQACDCEDPDGFVSLVALMALETPMRDYSRHFLPAFYHLLNPARIPTASQVDQPSAQNQAHIVAAYIAMNGVFQARVLDSLPTGTEVPLWLRIFEWIQFVLEFHDYVAPTPGFRNLKQQEPLLNFLDFTYHVKLAAAIRNSNDFSELFHSTKRPTILFVFFKIWELIMELEDGDTRRTNLGMLPSVILDQFDKLDAESIIAALGASFDDVAEFLVENIDLCINSLRSGSEEMNDHFHFTLNIISRMSWLEDFGHLDQAPSLTAMYSALRFRKIIKILTQALCILAATEDEAERDQEMSSEPVMSVIFALSEMLSVFDEADMRSALRHGLLRSIIRLGQRRLPSDTVHYLKAFVREIILPFNIYTPVLRILHGQLGASSISAVRYPDLSDVIQDYADCGKLFLSALRLTDPVKHAVKACDNTKTVPIDDTQDSPAALYPLPVYAVLLYIVPVPKSTYKTTPDVVLRVVECGARNRASVIPRASARNILQNWPTFGERLAPLYRHSL</sequence>
<keyword evidence="2" id="KW-1185">Reference proteome</keyword>
<name>A0A8H6SRD4_9AGAR</name>
<dbReference type="Proteomes" id="UP000636479">
    <property type="component" value="Unassembled WGS sequence"/>
</dbReference>